<feature type="signal peptide" evidence="4">
    <location>
        <begin position="1"/>
        <end position="23"/>
    </location>
</feature>
<gene>
    <name evidence="5" type="ORF">CYMTET_13102</name>
</gene>
<feature type="transmembrane region" description="Helical" evidence="3">
    <location>
        <begin position="621"/>
        <end position="643"/>
    </location>
</feature>
<evidence type="ECO:0000256" key="3">
    <source>
        <dbReference type="SAM" id="Phobius"/>
    </source>
</evidence>
<feature type="coiled-coil region" evidence="1">
    <location>
        <begin position="308"/>
        <end position="342"/>
    </location>
</feature>
<evidence type="ECO:0000313" key="5">
    <source>
        <dbReference type="EMBL" id="KAK3278991.1"/>
    </source>
</evidence>
<evidence type="ECO:0000256" key="2">
    <source>
        <dbReference type="SAM" id="MobiDB-lite"/>
    </source>
</evidence>
<feature type="region of interest" description="Disordered" evidence="2">
    <location>
        <begin position="342"/>
        <end position="361"/>
    </location>
</feature>
<keyword evidence="3" id="KW-0812">Transmembrane</keyword>
<proteinExistence type="predicted"/>
<keyword evidence="1" id="KW-0175">Coiled coil</keyword>
<accession>A0AAE0GKB9</accession>
<feature type="compositionally biased region" description="Basic and acidic residues" evidence="2">
    <location>
        <begin position="342"/>
        <end position="360"/>
    </location>
</feature>
<keyword evidence="6" id="KW-1185">Reference proteome</keyword>
<feature type="region of interest" description="Disordered" evidence="2">
    <location>
        <begin position="34"/>
        <end position="55"/>
    </location>
</feature>
<feature type="chain" id="PRO_5042000501" evidence="4">
    <location>
        <begin position="24"/>
        <end position="750"/>
    </location>
</feature>
<sequence length="750" mass="81237">MNFLKIILDFLLLTSCSIFLAAGAGGIQHGASGRKLEAEMPEGPRGEGRHEKPRYLTKTCPADGAAVIVTVYNESTCSTEMERKEMPLEHAERLKEHLEECRVAEDREESYKQACDSDSGLVALFVYGTTDCSGTAEVTTCHDAKNGKGKGDGGEEGLREELAELREQMRDSDADLEALREAMAELRAELGEKPEGPRGEGRHEKPRYLTKTCPADGAAVIVTVYNESTCSTEMERKEMPLEHAERLKEHLEECRVAEDREESYKQACDSDSGLVALFVYGTTDCSGTAEVTTCHDAKNGKGKGDGGEEGLREELAELREQMRDSDADLEALREAMAELRAELGEKPEGPRGEGHHEKPRYLTKTCPADGAAVIVTVYNESTCSTEMERKEMPLEHAERLKENLEECRVAEDREESYKQACDSDSGLVALFVYGTTDCSGTAEVTTCHDAKKKKDGGDSEEVEMDVVTSVESVVSFATLNIEDISTSPEAEAAFRMDFITAMAAHSNRSETDIVIQSIMAGSVKVKSAVIFRGIVGGKDGESFSHLLRSDVSRIFASHEFEGYGEVTSSEVATVPHTGTLRHDGRGGPHTTPSHHSAGGTGEGSSVTGDDDSDAGKGKCSWWLLLKVGIVVAVVSAIVMGCRYMGWCRFCRKSCTAVEQVSLPVTNQYVSMGESKQSPVETYVKPTSDLKPAPVYGVPSDMEGKNPTRIIPMMIATVEPVKTSSPMSSFRAGTPEEQAKHAPAVPPSSGG</sequence>
<dbReference type="EMBL" id="LGRX02005189">
    <property type="protein sequence ID" value="KAK3278991.1"/>
    <property type="molecule type" value="Genomic_DNA"/>
</dbReference>
<evidence type="ECO:0000313" key="6">
    <source>
        <dbReference type="Proteomes" id="UP001190700"/>
    </source>
</evidence>
<feature type="region of interest" description="Disordered" evidence="2">
    <location>
        <begin position="721"/>
        <end position="750"/>
    </location>
</feature>
<dbReference type="AlphaFoldDB" id="A0AAE0GKB9"/>
<keyword evidence="3" id="KW-1133">Transmembrane helix</keyword>
<keyword evidence="3" id="KW-0472">Membrane</keyword>
<protein>
    <submittedName>
        <fullName evidence="5">Uncharacterized protein</fullName>
    </submittedName>
</protein>
<feature type="compositionally biased region" description="Basic and acidic residues" evidence="2">
    <location>
        <begin position="34"/>
        <end position="54"/>
    </location>
</feature>
<feature type="compositionally biased region" description="Basic and acidic residues" evidence="2">
    <location>
        <begin position="187"/>
        <end position="207"/>
    </location>
</feature>
<comment type="caution">
    <text evidence="5">The sequence shown here is derived from an EMBL/GenBank/DDBJ whole genome shotgun (WGS) entry which is preliminary data.</text>
</comment>
<dbReference type="Proteomes" id="UP001190700">
    <property type="component" value="Unassembled WGS sequence"/>
</dbReference>
<evidence type="ECO:0000256" key="1">
    <source>
        <dbReference type="SAM" id="Coils"/>
    </source>
</evidence>
<feature type="region of interest" description="Disordered" evidence="2">
    <location>
        <begin position="187"/>
        <end position="208"/>
    </location>
</feature>
<reference evidence="5 6" key="1">
    <citation type="journal article" date="2015" name="Genome Biol. Evol.">
        <title>Comparative Genomics of a Bacterivorous Green Alga Reveals Evolutionary Causalities and Consequences of Phago-Mixotrophic Mode of Nutrition.</title>
        <authorList>
            <person name="Burns J.A."/>
            <person name="Paasch A."/>
            <person name="Narechania A."/>
            <person name="Kim E."/>
        </authorList>
    </citation>
    <scope>NUCLEOTIDE SEQUENCE [LARGE SCALE GENOMIC DNA]</scope>
    <source>
        <strain evidence="5 6">PLY_AMNH</strain>
    </source>
</reference>
<keyword evidence="4" id="KW-0732">Signal</keyword>
<feature type="region of interest" description="Disordered" evidence="2">
    <location>
        <begin position="576"/>
        <end position="612"/>
    </location>
</feature>
<organism evidence="5 6">
    <name type="scientific">Cymbomonas tetramitiformis</name>
    <dbReference type="NCBI Taxonomy" id="36881"/>
    <lineage>
        <taxon>Eukaryota</taxon>
        <taxon>Viridiplantae</taxon>
        <taxon>Chlorophyta</taxon>
        <taxon>Pyramimonadophyceae</taxon>
        <taxon>Pyramimonadales</taxon>
        <taxon>Pyramimonadaceae</taxon>
        <taxon>Cymbomonas</taxon>
    </lineage>
</organism>
<evidence type="ECO:0000256" key="4">
    <source>
        <dbReference type="SAM" id="SignalP"/>
    </source>
</evidence>
<name>A0AAE0GKB9_9CHLO</name>